<reference evidence="9" key="2">
    <citation type="submission" date="2025-09" db="UniProtKB">
        <authorList>
            <consortium name="Ensembl"/>
        </authorList>
    </citation>
    <scope>IDENTIFICATION</scope>
</reference>
<dbReference type="SUPFAM" id="SSF57501">
    <property type="entry name" value="Cystine-knot cytokines"/>
    <property type="match status" value="1"/>
</dbReference>
<dbReference type="PANTHER" id="PTHR10494:SF6">
    <property type="entry name" value="NOGGIN"/>
    <property type="match status" value="1"/>
</dbReference>
<evidence type="ECO:0000256" key="8">
    <source>
        <dbReference type="SAM" id="SignalP"/>
    </source>
</evidence>
<organism evidence="9 10">
    <name type="scientific">Bubo bubo</name>
    <name type="common">Eurasian eagle-owl</name>
    <name type="synonym">Strix bubo</name>
    <dbReference type="NCBI Taxonomy" id="30461"/>
    <lineage>
        <taxon>Eukaryota</taxon>
        <taxon>Metazoa</taxon>
        <taxon>Chordata</taxon>
        <taxon>Craniata</taxon>
        <taxon>Vertebrata</taxon>
        <taxon>Euteleostomi</taxon>
        <taxon>Archelosauria</taxon>
        <taxon>Archosauria</taxon>
        <taxon>Dinosauria</taxon>
        <taxon>Saurischia</taxon>
        <taxon>Theropoda</taxon>
        <taxon>Coelurosauria</taxon>
        <taxon>Aves</taxon>
        <taxon>Neognathae</taxon>
        <taxon>Neoaves</taxon>
        <taxon>Telluraves</taxon>
        <taxon>Strigiformes</taxon>
        <taxon>Strigidae</taxon>
        <taxon>Bubo</taxon>
    </lineage>
</organism>
<evidence type="ECO:0000313" key="9">
    <source>
        <dbReference type="Ensembl" id="ENSBOBP00000006254.1"/>
    </source>
</evidence>
<dbReference type="Proteomes" id="UP000694567">
    <property type="component" value="Unplaced"/>
</dbReference>
<keyword evidence="10" id="KW-1185">Reference proteome</keyword>
<reference evidence="9" key="1">
    <citation type="submission" date="2025-08" db="UniProtKB">
        <authorList>
            <consortium name="Ensembl"/>
        </authorList>
    </citation>
    <scope>IDENTIFICATION</scope>
</reference>
<dbReference type="GO" id="GO:0045596">
    <property type="term" value="P:negative regulation of cell differentiation"/>
    <property type="evidence" value="ECO:0007669"/>
    <property type="project" value="InterPro"/>
</dbReference>
<feature type="chain" id="PRO_5034078120" description="Noggin" evidence="8">
    <location>
        <begin position="23"/>
        <end position="220"/>
    </location>
</feature>
<evidence type="ECO:0000256" key="6">
    <source>
        <dbReference type="ARBA" id="ARBA00023188"/>
    </source>
</evidence>
<proteinExistence type="inferred from homology"/>
<evidence type="ECO:0000256" key="2">
    <source>
        <dbReference type="ARBA" id="ARBA00007480"/>
    </source>
</evidence>
<feature type="signal peptide" evidence="8">
    <location>
        <begin position="1"/>
        <end position="22"/>
    </location>
</feature>
<dbReference type="Gene3D" id="2.10.90.10">
    <property type="entry name" value="Cystine-knot cytokines"/>
    <property type="match status" value="1"/>
</dbReference>
<dbReference type="GO" id="GO:0001649">
    <property type="term" value="P:osteoblast differentiation"/>
    <property type="evidence" value="ECO:0007669"/>
    <property type="project" value="TreeGrafter"/>
</dbReference>
<name>A0A8C0EKR4_BUBBB</name>
<feature type="region of interest" description="Disordered" evidence="7">
    <location>
        <begin position="26"/>
        <end position="46"/>
    </location>
</feature>
<evidence type="ECO:0008006" key="11">
    <source>
        <dbReference type="Google" id="ProtNLM"/>
    </source>
</evidence>
<keyword evidence="4" id="KW-0964">Secreted</keyword>
<evidence type="ECO:0000256" key="5">
    <source>
        <dbReference type="ARBA" id="ARBA00022729"/>
    </source>
</evidence>
<feature type="compositionally biased region" description="Pro residues" evidence="7">
    <location>
        <begin position="26"/>
        <end position="38"/>
    </location>
</feature>
<evidence type="ECO:0000313" key="10">
    <source>
        <dbReference type="Proteomes" id="UP000694567"/>
    </source>
</evidence>
<dbReference type="AlphaFoldDB" id="A0A8C0EKR4"/>
<dbReference type="PANTHER" id="PTHR10494">
    <property type="entry name" value="BONE MORPHOGENETIC PROTEIN INHIBITOR, NOGGIN"/>
    <property type="match status" value="1"/>
</dbReference>
<keyword evidence="5 8" id="KW-0732">Signal</keyword>
<sequence length="220" mass="24380">HHSCLLLLLLFLCLLLPPGALGPLPPPEEPWQPLPPPSGTADPTAHLLHGHPSAPVQPYSHSLSPENYCYSPKPWHLQPRWLDRLLGSGFDPFWMVTEEPQVRNGSVLEENLESLSRDLAEGAGRYCCKLWPEAEGLELPNLLPPDLGVAQAARHLTWVDLGPIFWPHWGHHTACETSLPSCSWPSGMACCPAQITQIKLLAWHCWIPYPVVAACKCSCH</sequence>
<dbReference type="InterPro" id="IPR029034">
    <property type="entry name" value="Cystine-knot_cytokine"/>
</dbReference>
<evidence type="ECO:0000256" key="3">
    <source>
        <dbReference type="ARBA" id="ARBA00022473"/>
    </source>
</evidence>
<evidence type="ECO:0000256" key="1">
    <source>
        <dbReference type="ARBA" id="ARBA00004613"/>
    </source>
</evidence>
<evidence type="ECO:0000256" key="4">
    <source>
        <dbReference type="ARBA" id="ARBA00022525"/>
    </source>
</evidence>
<dbReference type="InterPro" id="IPR008717">
    <property type="entry name" value="Noggin"/>
</dbReference>
<dbReference type="GO" id="GO:0005615">
    <property type="term" value="C:extracellular space"/>
    <property type="evidence" value="ECO:0007669"/>
    <property type="project" value="TreeGrafter"/>
</dbReference>
<dbReference type="GO" id="GO:0009953">
    <property type="term" value="P:dorsal/ventral pattern formation"/>
    <property type="evidence" value="ECO:0007669"/>
    <property type="project" value="TreeGrafter"/>
</dbReference>
<keyword evidence="6" id="KW-0891">Chondrogenesis</keyword>
<dbReference type="GO" id="GO:0051216">
    <property type="term" value="P:cartilage development"/>
    <property type="evidence" value="ECO:0007669"/>
    <property type="project" value="UniProtKB-KW"/>
</dbReference>
<keyword evidence="3" id="KW-0217">Developmental protein</keyword>
<accession>A0A8C0EKR4</accession>
<dbReference type="GO" id="GO:0030514">
    <property type="term" value="P:negative regulation of BMP signaling pathway"/>
    <property type="evidence" value="ECO:0007669"/>
    <property type="project" value="InterPro"/>
</dbReference>
<dbReference type="Pfam" id="PF05806">
    <property type="entry name" value="Noggin"/>
    <property type="match status" value="1"/>
</dbReference>
<comment type="similarity">
    <text evidence="2">Belongs to the noggin family.</text>
</comment>
<dbReference type="Ensembl" id="ENSBOBT00000006422.1">
    <property type="protein sequence ID" value="ENSBOBP00000006254.1"/>
    <property type="gene ID" value="ENSBOBG00000004130.1"/>
</dbReference>
<evidence type="ECO:0000256" key="7">
    <source>
        <dbReference type="SAM" id="MobiDB-lite"/>
    </source>
</evidence>
<protein>
    <recommendedName>
        <fullName evidence="11">Noggin</fullName>
    </recommendedName>
</protein>
<comment type="subcellular location">
    <subcellularLocation>
        <location evidence="1">Secreted</location>
    </subcellularLocation>
</comment>